<evidence type="ECO:0000313" key="3">
    <source>
        <dbReference type="Proteomes" id="UP000295351"/>
    </source>
</evidence>
<organism evidence="2 3">
    <name type="scientific">Shinella granuli</name>
    <dbReference type="NCBI Taxonomy" id="323621"/>
    <lineage>
        <taxon>Bacteria</taxon>
        <taxon>Pseudomonadati</taxon>
        <taxon>Pseudomonadota</taxon>
        <taxon>Alphaproteobacteria</taxon>
        <taxon>Hyphomicrobiales</taxon>
        <taxon>Rhizobiaceae</taxon>
        <taxon>Shinella</taxon>
    </lineage>
</organism>
<gene>
    <name evidence="2" type="ORF">EV665_115103</name>
</gene>
<sequence length="41" mass="4554">MALALLCMTMFIALTAATIHALREEDRPATPKIAARGKWLR</sequence>
<dbReference type="Proteomes" id="UP000295351">
    <property type="component" value="Unassembled WGS sequence"/>
</dbReference>
<feature type="chain" id="PRO_5020319400" evidence="1">
    <location>
        <begin position="22"/>
        <end position="41"/>
    </location>
</feature>
<accession>A0A4R2CI57</accession>
<reference evidence="2 3" key="1">
    <citation type="submission" date="2019-03" db="EMBL/GenBank/DDBJ databases">
        <title>Genomic Encyclopedia of Type Strains, Phase IV (KMG-IV): sequencing the most valuable type-strain genomes for metagenomic binning, comparative biology and taxonomic classification.</title>
        <authorList>
            <person name="Goeker M."/>
        </authorList>
    </citation>
    <scope>NUCLEOTIDE SEQUENCE [LARGE SCALE GENOMIC DNA]</scope>
    <source>
        <strain evidence="2 3">DSM 18401</strain>
    </source>
</reference>
<keyword evidence="1" id="KW-0732">Signal</keyword>
<comment type="caution">
    <text evidence="2">The sequence shown here is derived from an EMBL/GenBank/DDBJ whole genome shotgun (WGS) entry which is preliminary data.</text>
</comment>
<feature type="signal peptide" evidence="1">
    <location>
        <begin position="1"/>
        <end position="21"/>
    </location>
</feature>
<evidence type="ECO:0000313" key="2">
    <source>
        <dbReference type="EMBL" id="TCN40657.1"/>
    </source>
</evidence>
<dbReference type="RefSeq" id="WP_256388514.1">
    <property type="nucleotide sequence ID" value="NZ_BAABEI010000012.1"/>
</dbReference>
<name>A0A4R2CI57_SHIGR</name>
<protein>
    <submittedName>
        <fullName evidence="2">Uncharacterized protein</fullName>
    </submittedName>
</protein>
<dbReference type="EMBL" id="SLVX01000015">
    <property type="protein sequence ID" value="TCN40657.1"/>
    <property type="molecule type" value="Genomic_DNA"/>
</dbReference>
<dbReference type="AlphaFoldDB" id="A0A4R2CI57"/>
<keyword evidence="3" id="KW-1185">Reference proteome</keyword>
<proteinExistence type="predicted"/>
<evidence type="ECO:0000256" key="1">
    <source>
        <dbReference type="SAM" id="SignalP"/>
    </source>
</evidence>